<dbReference type="Pfam" id="PF22479">
    <property type="entry name" value="Pam3_gp18"/>
    <property type="match status" value="1"/>
</dbReference>
<name>A0A857FJ26_KOMXY</name>
<feature type="domain" description="Cyanophage baseplate Pam3 plug gp18" evidence="1">
    <location>
        <begin position="6"/>
        <end position="97"/>
    </location>
</feature>
<dbReference type="Proteomes" id="UP000464674">
    <property type="component" value="Chromosome"/>
</dbReference>
<evidence type="ECO:0000259" key="1">
    <source>
        <dbReference type="Pfam" id="PF22479"/>
    </source>
</evidence>
<accession>A0A857FJ26</accession>
<evidence type="ECO:0000313" key="3">
    <source>
        <dbReference type="Proteomes" id="UP000464674"/>
    </source>
</evidence>
<dbReference type="EMBL" id="CP041348">
    <property type="protein sequence ID" value="QHC34161.1"/>
    <property type="molecule type" value="Genomic_DNA"/>
</dbReference>
<protein>
    <recommendedName>
        <fullName evidence="1">Cyanophage baseplate Pam3 plug gp18 domain-containing protein</fullName>
    </recommendedName>
</protein>
<sequence length="102" mass="11439">MTDAVTIPVSAVASQTLTVPLSSHTAKLNLYQLDTGLFMDIYLDGTLIMAGVLCQDRTWIIRKAYYGFPGDLVFIDSQGTEDPYYSGLNDRWCLYYQEGQNV</sequence>
<reference evidence="2 3" key="1">
    <citation type="journal article" date="2020" name="Carbohydr. Polym.">
        <title>Characterization and optimization of production of bacterial cellulose from strain CGMCC 17276 based on whole-genome analysis.</title>
        <authorList>
            <person name="Lu T."/>
            <person name="Gao H."/>
            <person name="Liao B."/>
            <person name="Wu J."/>
            <person name="Zhang W."/>
            <person name="Huang J."/>
            <person name="Liu M."/>
            <person name="Huang J."/>
            <person name="Chang Z."/>
            <person name="Jin M."/>
            <person name="Yi Z."/>
            <person name="Jiang D."/>
        </authorList>
    </citation>
    <scope>NUCLEOTIDE SEQUENCE [LARGE SCALE GENOMIC DNA]</scope>
    <source>
        <strain evidence="2 3">CGMCC 17276</strain>
    </source>
</reference>
<dbReference type="InterPro" id="IPR054252">
    <property type="entry name" value="Pam3_gp18"/>
</dbReference>
<proteinExistence type="predicted"/>
<dbReference type="AlphaFoldDB" id="A0A857FJ26"/>
<organism evidence="2 3">
    <name type="scientific">Komagataeibacter xylinus</name>
    <name type="common">Gluconacetobacter xylinus</name>
    <dbReference type="NCBI Taxonomy" id="28448"/>
    <lineage>
        <taxon>Bacteria</taxon>
        <taxon>Pseudomonadati</taxon>
        <taxon>Pseudomonadota</taxon>
        <taxon>Alphaproteobacteria</taxon>
        <taxon>Acetobacterales</taxon>
        <taxon>Acetobacteraceae</taxon>
        <taxon>Komagataeibacter</taxon>
    </lineage>
</organism>
<dbReference type="RefSeq" id="WP_159260046.1">
    <property type="nucleotide sequence ID" value="NZ_CP041348.1"/>
</dbReference>
<evidence type="ECO:0000313" key="2">
    <source>
        <dbReference type="EMBL" id="QHC34161.1"/>
    </source>
</evidence>
<gene>
    <name evidence="2" type="ORF">FMA36_00300</name>
</gene>
<dbReference type="OrthoDB" id="6444802at2"/>